<dbReference type="Pfam" id="PF00808">
    <property type="entry name" value="CBFD_NFYB_HMF"/>
    <property type="match status" value="1"/>
</dbReference>
<dbReference type="GO" id="GO:0016602">
    <property type="term" value="C:CCAAT-binding factor complex"/>
    <property type="evidence" value="ECO:0007669"/>
    <property type="project" value="InterPro"/>
</dbReference>
<evidence type="ECO:0000256" key="5">
    <source>
        <dbReference type="ARBA" id="ARBA00023159"/>
    </source>
</evidence>
<dbReference type="InterPro" id="IPR003956">
    <property type="entry name" value="Transcrpt_fac_NFYB/HAP3_CS"/>
</dbReference>
<name>A0A6H0XKP7_9PEZI</name>
<dbReference type="GO" id="GO:0001228">
    <property type="term" value="F:DNA-binding transcription activator activity, RNA polymerase II-specific"/>
    <property type="evidence" value="ECO:0007669"/>
    <property type="project" value="InterPro"/>
</dbReference>
<dbReference type="FunFam" id="1.10.20.10:FF:000110">
    <property type="entry name" value="Nuclear factor Y, subunit B1"/>
    <property type="match status" value="1"/>
</dbReference>
<organism evidence="10 11">
    <name type="scientific">Peltaster fructicola</name>
    <dbReference type="NCBI Taxonomy" id="286661"/>
    <lineage>
        <taxon>Eukaryota</taxon>
        <taxon>Fungi</taxon>
        <taxon>Dikarya</taxon>
        <taxon>Ascomycota</taxon>
        <taxon>Pezizomycotina</taxon>
        <taxon>Dothideomycetes</taxon>
        <taxon>Dothideomycetes incertae sedis</taxon>
        <taxon>Peltaster</taxon>
    </lineage>
</organism>
<dbReference type="Gene3D" id="1.10.20.10">
    <property type="entry name" value="Histone, subunit A"/>
    <property type="match status" value="1"/>
</dbReference>
<feature type="domain" description="Transcription factor CBF/NF-Y/archaeal histone" evidence="9">
    <location>
        <begin position="69"/>
        <end position="134"/>
    </location>
</feature>
<dbReference type="SUPFAM" id="SSF47113">
    <property type="entry name" value="Histone-fold"/>
    <property type="match status" value="1"/>
</dbReference>
<dbReference type="PANTHER" id="PTHR11064">
    <property type="entry name" value="CCAAT-BINDING TRANSCRIPTION FACTOR-RELATED"/>
    <property type="match status" value="1"/>
</dbReference>
<dbReference type="Proteomes" id="UP000503462">
    <property type="component" value="Chromosome 1"/>
</dbReference>
<feature type="region of interest" description="Disordered" evidence="8">
    <location>
        <begin position="1"/>
        <end position="55"/>
    </location>
</feature>
<gene>
    <name evidence="10" type="ORF">AMS68_000834</name>
</gene>
<proteinExistence type="inferred from homology"/>
<evidence type="ECO:0000256" key="3">
    <source>
        <dbReference type="ARBA" id="ARBA00023015"/>
    </source>
</evidence>
<dbReference type="PANTHER" id="PTHR11064:SF9">
    <property type="entry name" value="NUCLEAR TRANSCRIPTION FACTOR Y SUBUNIT BETA"/>
    <property type="match status" value="1"/>
</dbReference>
<feature type="compositionally biased region" description="Low complexity" evidence="8">
    <location>
        <begin position="31"/>
        <end position="50"/>
    </location>
</feature>
<evidence type="ECO:0000256" key="6">
    <source>
        <dbReference type="ARBA" id="ARBA00023163"/>
    </source>
</evidence>
<protein>
    <recommendedName>
        <fullName evidence="9">Transcription factor CBF/NF-Y/archaeal histone domain-containing protein</fullName>
    </recommendedName>
</protein>
<dbReference type="InterPro" id="IPR027113">
    <property type="entry name" value="Transc_fact_NFYB/HAP3"/>
</dbReference>
<sequence>MSQSPRESEDVEPAPQSLDENEQQDHDQQESDQNNTTNNNTSGNQQQDDGSMMNRPDEVYDFEVKEQDRWLPIANVARIMKTALPENAKIAKEAKECMQECVSEFISFITSEASEKCHQEKRKTVNGEDILFAMTSLGFENYGEALKIYLARYRENMVARGEHQRPATGGAGATANTTTAPYDAANHNVLGTQLDPNAEAGAGFGYDVSHSGATDY</sequence>
<evidence type="ECO:0000259" key="9">
    <source>
        <dbReference type="Pfam" id="PF00808"/>
    </source>
</evidence>
<evidence type="ECO:0000313" key="11">
    <source>
        <dbReference type="Proteomes" id="UP000503462"/>
    </source>
</evidence>
<dbReference type="PROSITE" id="PS00685">
    <property type="entry name" value="NFYB_HAP3"/>
    <property type="match status" value="1"/>
</dbReference>
<keyword evidence="5" id="KW-0010">Activator</keyword>
<dbReference type="GO" id="GO:0000978">
    <property type="term" value="F:RNA polymerase II cis-regulatory region sequence-specific DNA binding"/>
    <property type="evidence" value="ECO:0007669"/>
    <property type="project" value="TreeGrafter"/>
</dbReference>
<dbReference type="OrthoDB" id="386949at2759"/>
<keyword evidence="7" id="KW-0539">Nucleus</keyword>
<reference evidence="10 11" key="1">
    <citation type="journal article" date="2016" name="Sci. Rep.">
        <title>Peltaster fructicola genome reveals evolution from an invasive phytopathogen to an ectophytic parasite.</title>
        <authorList>
            <person name="Xu C."/>
            <person name="Chen H."/>
            <person name="Gleason M.L."/>
            <person name="Xu J.R."/>
            <person name="Liu H."/>
            <person name="Zhang R."/>
            <person name="Sun G."/>
        </authorList>
    </citation>
    <scope>NUCLEOTIDE SEQUENCE [LARGE SCALE GENOMIC DNA]</scope>
    <source>
        <strain evidence="10 11">LNHT1506</strain>
    </source>
</reference>
<accession>A0A6H0XKP7</accession>
<evidence type="ECO:0000256" key="7">
    <source>
        <dbReference type="ARBA" id="ARBA00023242"/>
    </source>
</evidence>
<dbReference type="EMBL" id="CP051139">
    <property type="protein sequence ID" value="QIW95316.1"/>
    <property type="molecule type" value="Genomic_DNA"/>
</dbReference>
<dbReference type="CDD" id="cd22907">
    <property type="entry name" value="HFD_NFYB"/>
    <property type="match status" value="1"/>
</dbReference>
<evidence type="ECO:0000256" key="8">
    <source>
        <dbReference type="SAM" id="MobiDB-lite"/>
    </source>
</evidence>
<keyword evidence="6" id="KW-0804">Transcription</keyword>
<dbReference type="AlphaFoldDB" id="A0A6H0XKP7"/>
<evidence type="ECO:0000256" key="2">
    <source>
        <dbReference type="ARBA" id="ARBA00009053"/>
    </source>
</evidence>
<comment type="similarity">
    <text evidence="2">Belongs to the NFYB/HAP3 subunit family.</text>
</comment>
<dbReference type="PRINTS" id="PR00615">
    <property type="entry name" value="CCAATSUBUNTA"/>
</dbReference>
<keyword evidence="11" id="KW-1185">Reference proteome</keyword>
<dbReference type="InterPro" id="IPR003958">
    <property type="entry name" value="CBFA_NFYB_domain"/>
</dbReference>
<evidence type="ECO:0000313" key="10">
    <source>
        <dbReference type="EMBL" id="QIW95316.1"/>
    </source>
</evidence>
<keyword evidence="4" id="KW-0238">DNA-binding</keyword>
<dbReference type="GO" id="GO:0046982">
    <property type="term" value="F:protein heterodimerization activity"/>
    <property type="evidence" value="ECO:0007669"/>
    <property type="project" value="InterPro"/>
</dbReference>
<evidence type="ECO:0000256" key="4">
    <source>
        <dbReference type="ARBA" id="ARBA00023125"/>
    </source>
</evidence>
<keyword evidence="3" id="KW-0805">Transcription regulation</keyword>
<comment type="subcellular location">
    <subcellularLocation>
        <location evidence="1">Nucleus</location>
    </subcellularLocation>
</comment>
<evidence type="ECO:0000256" key="1">
    <source>
        <dbReference type="ARBA" id="ARBA00004123"/>
    </source>
</evidence>
<dbReference type="InterPro" id="IPR009072">
    <property type="entry name" value="Histone-fold"/>
</dbReference>